<gene>
    <name evidence="4" type="ORF">JI749_11670</name>
</gene>
<dbReference type="PANTHER" id="PTHR43877">
    <property type="entry name" value="AMINOALKYLPHOSPHONATE N-ACETYLTRANSFERASE-RELATED-RELATED"/>
    <property type="match status" value="1"/>
</dbReference>
<evidence type="ECO:0000313" key="5">
    <source>
        <dbReference type="Proteomes" id="UP000595460"/>
    </source>
</evidence>
<keyword evidence="2" id="KW-0012">Acyltransferase</keyword>
<dbReference type="PROSITE" id="PS51186">
    <property type="entry name" value="GNAT"/>
    <property type="match status" value="1"/>
</dbReference>
<dbReference type="Proteomes" id="UP000595460">
    <property type="component" value="Chromosome"/>
</dbReference>
<dbReference type="PANTHER" id="PTHR43877:SF2">
    <property type="entry name" value="AMINOALKYLPHOSPHONATE N-ACETYLTRANSFERASE-RELATED"/>
    <property type="match status" value="1"/>
</dbReference>
<evidence type="ECO:0000259" key="3">
    <source>
        <dbReference type="PROSITE" id="PS51186"/>
    </source>
</evidence>
<name>A0ABX7BVG2_9HYPH</name>
<evidence type="ECO:0000256" key="1">
    <source>
        <dbReference type="ARBA" id="ARBA00022679"/>
    </source>
</evidence>
<dbReference type="EMBL" id="CP068047">
    <property type="protein sequence ID" value="QQR35034.1"/>
    <property type="molecule type" value="Genomic_DNA"/>
</dbReference>
<keyword evidence="5" id="KW-1185">Reference proteome</keyword>
<dbReference type="Pfam" id="PF00583">
    <property type="entry name" value="Acetyltransf_1"/>
    <property type="match status" value="1"/>
</dbReference>
<dbReference type="InterPro" id="IPR000182">
    <property type="entry name" value="GNAT_dom"/>
</dbReference>
<dbReference type="CDD" id="cd04301">
    <property type="entry name" value="NAT_SF"/>
    <property type="match status" value="1"/>
</dbReference>
<dbReference type="InterPro" id="IPR050832">
    <property type="entry name" value="Bact_Acetyltransf"/>
</dbReference>
<organism evidence="4 5">
    <name type="scientific">Devosia oryziradicis</name>
    <dbReference type="NCBI Taxonomy" id="2801335"/>
    <lineage>
        <taxon>Bacteria</taxon>
        <taxon>Pseudomonadati</taxon>
        <taxon>Pseudomonadota</taxon>
        <taxon>Alphaproteobacteria</taxon>
        <taxon>Hyphomicrobiales</taxon>
        <taxon>Devosiaceae</taxon>
        <taxon>Devosia</taxon>
    </lineage>
</organism>
<reference evidence="4 5" key="1">
    <citation type="submission" date="2021-01" db="EMBL/GenBank/DDBJ databases">
        <title>Genome seq and assembly of Devosia sp. G19.</title>
        <authorList>
            <person name="Chhetri G."/>
        </authorList>
    </citation>
    <scope>NUCLEOTIDE SEQUENCE [LARGE SCALE GENOMIC DNA]</scope>
    <source>
        <strain evidence="4 5">G19</strain>
    </source>
</reference>
<feature type="domain" description="N-acetyltransferase" evidence="3">
    <location>
        <begin position="1"/>
        <end position="142"/>
    </location>
</feature>
<evidence type="ECO:0000256" key="2">
    <source>
        <dbReference type="ARBA" id="ARBA00023315"/>
    </source>
</evidence>
<dbReference type="InterPro" id="IPR016181">
    <property type="entry name" value="Acyl_CoA_acyltransferase"/>
</dbReference>
<proteinExistence type="predicted"/>
<accession>A0ABX7BVG2</accession>
<protein>
    <submittedName>
        <fullName evidence="4">GNAT family N-acetyltransferase</fullName>
    </submittedName>
</protein>
<dbReference type="Gene3D" id="3.40.630.30">
    <property type="match status" value="1"/>
</dbReference>
<sequence>MGFASWAASEFATNDAGRADRAALLAEFEKFPAEAPHAILVIEVDGEPAGWGAREHGDHVISDLWIAPQFRGIGLGGNLLTALEAEIAAMGLPDAELETLATNYKAIRFYERHGFRVVWRGEKFSSPLGYAIDKVRMNKSLSL</sequence>
<dbReference type="SUPFAM" id="SSF55729">
    <property type="entry name" value="Acyl-CoA N-acyltransferases (Nat)"/>
    <property type="match status" value="1"/>
</dbReference>
<dbReference type="RefSeq" id="WP_201653864.1">
    <property type="nucleotide sequence ID" value="NZ_CP068047.1"/>
</dbReference>
<keyword evidence="1" id="KW-0808">Transferase</keyword>
<evidence type="ECO:0000313" key="4">
    <source>
        <dbReference type="EMBL" id="QQR35034.1"/>
    </source>
</evidence>